<gene>
    <name evidence="1" type="ORF">H8S55_07540</name>
</gene>
<keyword evidence="2" id="KW-1185">Reference proteome</keyword>
<accession>A0A8J6J3Z0</accession>
<proteinExistence type="predicted"/>
<protein>
    <submittedName>
        <fullName evidence="1">DUF4177 domain-containing protein</fullName>
    </submittedName>
</protein>
<sequence>MKKVEFVRVKSELSGYGFSKGMKYCFTGIENIIKDRLMDGWSFEGYVPVENRGIGDIETLSLIFQKEL</sequence>
<evidence type="ECO:0000313" key="1">
    <source>
        <dbReference type="EMBL" id="MBC5717171.1"/>
    </source>
</evidence>
<dbReference type="RefSeq" id="WP_186878461.1">
    <property type="nucleotide sequence ID" value="NZ_JACOPN010000004.1"/>
</dbReference>
<comment type="caution">
    <text evidence="1">The sequence shown here is derived from an EMBL/GenBank/DDBJ whole genome shotgun (WGS) entry which is preliminary data.</text>
</comment>
<name>A0A8J6J3Z0_9FIRM</name>
<organism evidence="1 2">
    <name type="scientific">Flintibacter faecis</name>
    <dbReference type="NCBI Taxonomy" id="2763047"/>
    <lineage>
        <taxon>Bacteria</taxon>
        <taxon>Bacillati</taxon>
        <taxon>Bacillota</taxon>
        <taxon>Clostridia</taxon>
        <taxon>Eubacteriales</taxon>
        <taxon>Flintibacter</taxon>
    </lineage>
</organism>
<reference evidence="1" key="1">
    <citation type="submission" date="2020-08" db="EMBL/GenBank/DDBJ databases">
        <title>Genome public.</title>
        <authorList>
            <person name="Liu C."/>
            <person name="Sun Q."/>
        </authorList>
    </citation>
    <scope>NUCLEOTIDE SEQUENCE</scope>
    <source>
        <strain evidence="1">BX5</strain>
    </source>
</reference>
<dbReference type="EMBL" id="JACOPN010000004">
    <property type="protein sequence ID" value="MBC5717171.1"/>
    <property type="molecule type" value="Genomic_DNA"/>
</dbReference>
<dbReference type="Proteomes" id="UP000602260">
    <property type="component" value="Unassembled WGS sequence"/>
</dbReference>
<dbReference type="AlphaFoldDB" id="A0A8J6J3Z0"/>
<evidence type="ECO:0000313" key="2">
    <source>
        <dbReference type="Proteomes" id="UP000602260"/>
    </source>
</evidence>